<keyword evidence="1" id="KW-0812">Transmembrane</keyword>
<keyword evidence="1" id="KW-1133">Transmembrane helix</keyword>
<evidence type="ECO:0000256" key="1">
    <source>
        <dbReference type="SAM" id="Phobius"/>
    </source>
</evidence>
<proteinExistence type="predicted"/>
<dbReference type="AlphaFoldDB" id="A0A495IJ96"/>
<keyword evidence="1" id="KW-0472">Membrane</keyword>
<sequence>MTSSNRFLNRLFLAVVGIVTLAVGAALVLVALPGVAAGRDAVSTWSDAQATALRDTPLTGVGSLTGSSLPWLLAILCLVVIVVAVLAAATRGRGRTDRILESESPAGGIVIGARFAETALEDALSGRRDIAGVNVAAYRLRGSAALKVKVRLAAGAEPGPVVDATSGAVTGLDRVLGGGAHVPVLLEVVGASAIRPGADSRVR</sequence>
<feature type="transmembrane region" description="Helical" evidence="1">
    <location>
        <begin position="12"/>
        <end position="36"/>
    </location>
</feature>
<gene>
    <name evidence="2" type="ORF">C8E83_3257</name>
</gene>
<dbReference type="OrthoDB" id="5123397at2"/>
<comment type="caution">
    <text evidence="2">The sequence shown here is derived from an EMBL/GenBank/DDBJ whole genome shotgun (WGS) entry which is preliminary data.</text>
</comment>
<dbReference type="EMBL" id="RBKS01000001">
    <property type="protein sequence ID" value="RKR76092.1"/>
    <property type="molecule type" value="Genomic_DNA"/>
</dbReference>
<dbReference type="RefSeq" id="WP_121371019.1">
    <property type="nucleotide sequence ID" value="NZ_RBKS01000001.1"/>
</dbReference>
<evidence type="ECO:0000313" key="3">
    <source>
        <dbReference type="Proteomes" id="UP000280008"/>
    </source>
</evidence>
<protein>
    <recommendedName>
        <fullName evidence="4">Alkaline shock response membrane anchor protein AmaP</fullName>
    </recommendedName>
</protein>
<keyword evidence="3" id="KW-1185">Reference proteome</keyword>
<evidence type="ECO:0008006" key="4">
    <source>
        <dbReference type="Google" id="ProtNLM"/>
    </source>
</evidence>
<organism evidence="2 3">
    <name type="scientific">Frondihabitans australicus</name>
    <dbReference type="NCBI Taxonomy" id="386892"/>
    <lineage>
        <taxon>Bacteria</taxon>
        <taxon>Bacillati</taxon>
        <taxon>Actinomycetota</taxon>
        <taxon>Actinomycetes</taxon>
        <taxon>Micrococcales</taxon>
        <taxon>Microbacteriaceae</taxon>
        <taxon>Frondihabitans</taxon>
    </lineage>
</organism>
<reference evidence="2 3" key="1">
    <citation type="submission" date="2018-10" db="EMBL/GenBank/DDBJ databases">
        <title>Sequencing the genomes of 1000 actinobacteria strains.</title>
        <authorList>
            <person name="Klenk H.-P."/>
        </authorList>
    </citation>
    <scope>NUCLEOTIDE SEQUENCE [LARGE SCALE GENOMIC DNA]</scope>
    <source>
        <strain evidence="2 3">DSM 17894</strain>
    </source>
</reference>
<dbReference type="Proteomes" id="UP000280008">
    <property type="component" value="Unassembled WGS sequence"/>
</dbReference>
<evidence type="ECO:0000313" key="2">
    <source>
        <dbReference type="EMBL" id="RKR76092.1"/>
    </source>
</evidence>
<feature type="transmembrane region" description="Helical" evidence="1">
    <location>
        <begin position="69"/>
        <end position="89"/>
    </location>
</feature>
<accession>A0A495IJ96</accession>
<name>A0A495IJ96_9MICO</name>